<evidence type="ECO:0000259" key="6">
    <source>
        <dbReference type="Pfam" id="PF04932"/>
    </source>
</evidence>
<feature type="transmembrane region" description="Helical" evidence="5">
    <location>
        <begin position="217"/>
        <end position="235"/>
    </location>
</feature>
<evidence type="ECO:0000256" key="3">
    <source>
        <dbReference type="ARBA" id="ARBA00022989"/>
    </source>
</evidence>
<dbReference type="InterPro" id="IPR007016">
    <property type="entry name" value="O-antigen_ligase-rel_domated"/>
</dbReference>
<organism evidence="7">
    <name type="scientific">Kuenenia stuttgartiensis</name>
    <dbReference type="NCBI Taxonomy" id="174633"/>
    <lineage>
        <taxon>Bacteria</taxon>
        <taxon>Pseudomonadati</taxon>
        <taxon>Planctomycetota</taxon>
        <taxon>Candidatus Brocadiia</taxon>
        <taxon>Candidatus Brocadiales</taxon>
        <taxon>Candidatus Brocadiaceae</taxon>
        <taxon>Candidatus Kuenenia</taxon>
    </lineage>
</organism>
<feature type="transmembrane region" description="Helical" evidence="5">
    <location>
        <begin position="287"/>
        <end position="304"/>
    </location>
</feature>
<dbReference type="AlphaFoldDB" id="Q1Q6V8"/>
<dbReference type="EMBL" id="CP049055">
    <property type="protein sequence ID" value="QII12885.1"/>
    <property type="molecule type" value="Genomic_DNA"/>
</dbReference>
<feature type="transmembrane region" description="Helical" evidence="5">
    <location>
        <begin position="107"/>
        <end position="129"/>
    </location>
</feature>
<dbReference type="GO" id="GO:0016020">
    <property type="term" value="C:membrane"/>
    <property type="evidence" value="ECO:0007669"/>
    <property type="project" value="UniProtKB-SubCell"/>
</dbReference>
<dbReference type="PANTHER" id="PTHR37422:SF13">
    <property type="entry name" value="LIPOPOLYSACCHARIDE BIOSYNTHESIS PROTEIN PA4999-RELATED"/>
    <property type="match status" value="1"/>
</dbReference>
<reference evidence="7" key="2">
    <citation type="submission" date="2006-01" db="EMBL/GenBank/DDBJ databases">
        <authorList>
            <person name="Genoscope"/>
        </authorList>
    </citation>
    <scope>NUCLEOTIDE SEQUENCE</scope>
</reference>
<feature type="transmembrane region" description="Helical" evidence="5">
    <location>
        <begin position="264"/>
        <end position="280"/>
    </location>
</feature>
<feature type="transmembrane region" description="Helical" evidence="5">
    <location>
        <begin position="242"/>
        <end position="258"/>
    </location>
</feature>
<feature type="transmembrane region" description="Helical" evidence="5">
    <location>
        <begin position="409"/>
        <end position="426"/>
    </location>
</feature>
<keyword evidence="3 5" id="KW-1133">Transmembrane helix</keyword>
<feature type="transmembrane region" description="Helical" evidence="5">
    <location>
        <begin position="361"/>
        <end position="379"/>
    </location>
</feature>
<dbReference type="InterPro" id="IPR051533">
    <property type="entry name" value="WaaL-like"/>
</dbReference>
<proteinExistence type="predicted"/>
<evidence type="ECO:0000313" key="9">
    <source>
        <dbReference type="Proteomes" id="UP000501926"/>
    </source>
</evidence>
<keyword evidence="4 5" id="KW-0472">Membrane</keyword>
<dbReference type="RefSeq" id="WP_164995251.1">
    <property type="nucleotide sequence ID" value="NZ_CP049055.1"/>
</dbReference>
<evidence type="ECO:0000256" key="5">
    <source>
        <dbReference type="SAM" id="Phobius"/>
    </source>
</evidence>
<feature type="transmembrane region" description="Helical" evidence="5">
    <location>
        <begin position="135"/>
        <end position="153"/>
    </location>
</feature>
<dbReference type="PANTHER" id="PTHR37422">
    <property type="entry name" value="TEICHURONIC ACID BIOSYNTHESIS PROTEIN TUAE"/>
    <property type="match status" value="1"/>
</dbReference>
<dbReference type="EMBL" id="CT573071">
    <property type="protein sequence ID" value="CAJ73305.1"/>
    <property type="molecule type" value="Genomic_DNA"/>
</dbReference>
<feature type="transmembrane region" description="Helical" evidence="5">
    <location>
        <begin position="49"/>
        <end position="68"/>
    </location>
</feature>
<evidence type="ECO:0000313" key="8">
    <source>
        <dbReference type="EMBL" id="QII12885.1"/>
    </source>
</evidence>
<dbReference type="Proteomes" id="UP000501926">
    <property type="component" value="Chromosome"/>
</dbReference>
<keyword evidence="2 5" id="KW-0812">Transmembrane</keyword>
<feature type="transmembrane region" description="Helical" evidence="5">
    <location>
        <begin position="6"/>
        <end position="37"/>
    </location>
</feature>
<reference evidence="7" key="1">
    <citation type="journal article" date="2006" name="Nature">
        <title>Deciphering the evolution and metabolism of an anammox bacterium from a community genome.</title>
        <authorList>
            <person name="Strous M."/>
            <person name="Pelletier E."/>
            <person name="Mangenot S."/>
            <person name="Rattei T."/>
            <person name="Lehner A."/>
            <person name="Taylor M.W."/>
            <person name="Horn M."/>
            <person name="Daims H."/>
            <person name="Bartol-Mavel D."/>
            <person name="Wincker P."/>
            <person name="Barbe V."/>
            <person name="Fonknechten N."/>
            <person name="Vallenet D."/>
            <person name="Segurens B."/>
            <person name="Schenowitz-Truong C."/>
            <person name="Medigue C."/>
            <person name="Collingro A."/>
            <person name="Snel B."/>
            <person name="Dutilh B.E."/>
            <person name="OpDenCamp H.J.M."/>
            <person name="vanDerDrift C."/>
            <person name="Cirpus I."/>
            <person name="vanDePas-Schoonen K.T."/>
            <person name="Harhangi H.R."/>
            <person name="vanNiftrik L."/>
            <person name="Schmid M."/>
            <person name="Keltjens J."/>
            <person name="vanDeVossenberg J."/>
            <person name="Kartal B."/>
            <person name="Meier H."/>
            <person name="Frishman D."/>
            <person name="Huynen M.A."/>
            <person name="Mewes H."/>
            <person name="Weissenbach J."/>
            <person name="Jetten M.S.M."/>
            <person name="Wagner M."/>
            <person name="LePaslier D."/>
        </authorList>
    </citation>
    <scope>NUCLEOTIDE SEQUENCE</scope>
</reference>
<evidence type="ECO:0000256" key="4">
    <source>
        <dbReference type="ARBA" id="ARBA00023136"/>
    </source>
</evidence>
<feature type="transmembrane region" description="Helical" evidence="5">
    <location>
        <begin position="74"/>
        <end position="95"/>
    </location>
</feature>
<feature type="transmembrane region" description="Helical" evidence="5">
    <location>
        <begin position="165"/>
        <end position="188"/>
    </location>
</feature>
<name>Q1Q6V8_KUEST</name>
<evidence type="ECO:0000256" key="2">
    <source>
        <dbReference type="ARBA" id="ARBA00022692"/>
    </source>
</evidence>
<evidence type="ECO:0000256" key="1">
    <source>
        <dbReference type="ARBA" id="ARBA00004141"/>
    </source>
</evidence>
<feature type="domain" description="O-antigen ligase-related" evidence="6">
    <location>
        <begin position="248"/>
        <end position="367"/>
    </location>
</feature>
<dbReference type="Pfam" id="PF04932">
    <property type="entry name" value="Wzy_C"/>
    <property type="match status" value="1"/>
</dbReference>
<gene>
    <name evidence="8" type="ORF">KsCSTR_35060</name>
    <name evidence="7" type="ORF">kuste2557</name>
</gene>
<protein>
    <submittedName>
        <fullName evidence="8">Putative membrane protein</fullName>
    </submittedName>
</protein>
<feature type="transmembrane region" description="Helical" evidence="5">
    <location>
        <begin position="386"/>
        <end position="403"/>
    </location>
</feature>
<reference evidence="8 9" key="3">
    <citation type="submission" date="2020-02" db="EMBL/GenBank/DDBJ databases">
        <title>Newly sequenced genome of strain CSTR1 showed variability in Candidatus Kuenenia stuttgartiensis genomes.</title>
        <authorList>
            <person name="Ding C."/>
            <person name="Adrian L."/>
        </authorList>
    </citation>
    <scope>NUCLEOTIDE SEQUENCE [LARGE SCALE GENOMIC DNA]</scope>
    <source>
        <strain evidence="8 9">CSTR1</strain>
    </source>
</reference>
<accession>Q1Q6V8</accession>
<comment type="subcellular location">
    <subcellularLocation>
        <location evidence="1">Membrane</location>
        <topology evidence="1">Multi-pass membrane protein</topology>
    </subcellularLocation>
</comment>
<evidence type="ECO:0000313" key="7">
    <source>
        <dbReference type="EMBL" id="CAJ73305.1"/>
    </source>
</evidence>
<sequence>MKKNLFAVVLLSFIFAISLLVHIKLAAAILLMIVYLSIILRSEQSIIKVYFFIYLVLAGFAGESGFSISGNQSINLLGILNLMLILIFYLKLLDFLQLRKECWNKSLIYPIFLFALYLVLTIPFSTSLTASVRDLIRMLSAFSFYLLTYFIIVNNKNAEEGIFKLITAIFIPLLIYGIIEYFTAFNIFQLRSISVPIYEDWHVIGQFKRIRTVFSGAPHYSFVLLMFLPLYLYYFTKRRERVYFYGFILSLFMINVLLTFTRITWGAVAIQIIFFIFLFRPKKILRFVLPLGIIFVTMSSQIIARATTVDGSALGRMDVFLYGFSIFKDHPAFGSGLGTILFSYKTAAHGDYMKMFAETGIFGGTGYLIILFTNLIFAVKNFKENDFAKVAFLTIIGFMVFSMTDNGLAYSHIFWALLGIYNGLIVRENFCKRPLLLAHNKALPV</sequence>